<proteinExistence type="predicted"/>
<feature type="signal peptide" evidence="1">
    <location>
        <begin position="1"/>
        <end position="26"/>
    </location>
</feature>
<dbReference type="Gene3D" id="2.40.128.110">
    <property type="entry name" value="Lipid/polyisoprenoid-binding, YceI-like"/>
    <property type="match status" value="1"/>
</dbReference>
<dbReference type="AlphaFoldDB" id="A0A919BK39"/>
<dbReference type="PANTHER" id="PTHR34406:SF1">
    <property type="entry name" value="PROTEIN YCEI"/>
    <property type="match status" value="1"/>
</dbReference>
<feature type="chain" id="PRO_5037203871" evidence="1">
    <location>
        <begin position="27"/>
        <end position="195"/>
    </location>
</feature>
<sequence>MNKFLKSALLSSAIAGSALLSTMASAADYVVDYDGAHASVNFKIQHLGYSWLTGRFDKFSGKFSYDAANVAASKIEMTVDTTSINSNHVERDKHLRSDDYLDVSKFGSARFVSSKVVDKGDGKLDVIGALTLHGVTKTITINAEKIGEGKDPWGGYRVGFSGTTKIGLADFGIDANLGPASTHVELAIHIEGVRQ</sequence>
<keyword evidence="4" id="KW-1185">Reference proteome</keyword>
<name>A0A919BK39_9GAMM</name>
<dbReference type="RefSeq" id="WP_189770612.1">
    <property type="nucleotide sequence ID" value="NZ_BNCK01000005.1"/>
</dbReference>
<reference evidence="3" key="1">
    <citation type="journal article" date="2014" name="Int. J. Syst. Evol. Microbiol.">
        <title>Complete genome sequence of Corynebacterium casei LMG S-19264T (=DSM 44701T), isolated from a smear-ripened cheese.</title>
        <authorList>
            <consortium name="US DOE Joint Genome Institute (JGI-PGF)"/>
            <person name="Walter F."/>
            <person name="Albersmeier A."/>
            <person name="Kalinowski J."/>
            <person name="Ruckert C."/>
        </authorList>
    </citation>
    <scope>NUCLEOTIDE SEQUENCE</scope>
    <source>
        <strain evidence="3">KCTC 42731</strain>
    </source>
</reference>
<comment type="caution">
    <text evidence="3">The sequence shown here is derived from an EMBL/GenBank/DDBJ whole genome shotgun (WGS) entry which is preliminary data.</text>
</comment>
<dbReference type="PANTHER" id="PTHR34406">
    <property type="entry name" value="PROTEIN YCEI"/>
    <property type="match status" value="1"/>
</dbReference>
<dbReference type="InterPro" id="IPR036761">
    <property type="entry name" value="TTHA0802/YceI-like_sf"/>
</dbReference>
<evidence type="ECO:0000313" key="4">
    <source>
        <dbReference type="Proteomes" id="UP000623842"/>
    </source>
</evidence>
<accession>A0A919BK39</accession>
<organism evidence="3 4">
    <name type="scientific">Thalassotalea marina</name>
    <dbReference type="NCBI Taxonomy" id="1673741"/>
    <lineage>
        <taxon>Bacteria</taxon>
        <taxon>Pseudomonadati</taxon>
        <taxon>Pseudomonadota</taxon>
        <taxon>Gammaproteobacteria</taxon>
        <taxon>Alteromonadales</taxon>
        <taxon>Colwelliaceae</taxon>
        <taxon>Thalassotalea</taxon>
    </lineage>
</organism>
<keyword evidence="1" id="KW-0732">Signal</keyword>
<feature type="domain" description="Lipid/polyisoprenoid-binding YceI-like" evidence="2">
    <location>
        <begin position="28"/>
        <end position="193"/>
    </location>
</feature>
<protein>
    <submittedName>
        <fullName evidence="3">UPF0312 protein</fullName>
    </submittedName>
</protein>
<evidence type="ECO:0000313" key="3">
    <source>
        <dbReference type="EMBL" id="GHF94050.1"/>
    </source>
</evidence>
<dbReference type="InterPro" id="IPR007372">
    <property type="entry name" value="Lipid/polyisoprenoid-bd_YceI"/>
</dbReference>
<evidence type="ECO:0000256" key="1">
    <source>
        <dbReference type="SAM" id="SignalP"/>
    </source>
</evidence>
<dbReference type="Pfam" id="PF04264">
    <property type="entry name" value="YceI"/>
    <property type="match status" value="1"/>
</dbReference>
<dbReference type="EMBL" id="BNCK01000005">
    <property type="protein sequence ID" value="GHF94050.1"/>
    <property type="molecule type" value="Genomic_DNA"/>
</dbReference>
<dbReference type="Proteomes" id="UP000623842">
    <property type="component" value="Unassembled WGS sequence"/>
</dbReference>
<evidence type="ECO:0000259" key="2">
    <source>
        <dbReference type="SMART" id="SM00867"/>
    </source>
</evidence>
<dbReference type="SUPFAM" id="SSF101874">
    <property type="entry name" value="YceI-like"/>
    <property type="match status" value="1"/>
</dbReference>
<dbReference type="SMART" id="SM00867">
    <property type="entry name" value="YceI"/>
    <property type="match status" value="1"/>
</dbReference>
<gene>
    <name evidence="3" type="ORF">GCM10017161_22860</name>
</gene>
<dbReference type="NCBIfam" id="NF002994">
    <property type="entry name" value="PRK03757.1"/>
    <property type="match status" value="1"/>
</dbReference>
<reference evidence="3" key="2">
    <citation type="submission" date="2020-09" db="EMBL/GenBank/DDBJ databases">
        <authorList>
            <person name="Sun Q."/>
            <person name="Kim S."/>
        </authorList>
    </citation>
    <scope>NUCLEOTIDE SEQUENCE</scope>
    <source>
        <strain evidence="3">KCTC 42731</strain>
    </source>
</reference>